<gene>
    <name evidence="8" type="ORF">CVLEPA_LOCUS5566</name>
</gene>
<evidence type="ECO:0000256" key="4">
    <source>
        <dbReference type="SAM" id="MobiDB-lite"/>
    </source>
</evidence>
<evidence type="ECO:0000259" key="5">
    <source>
        <dbReference type="PROSITE" id="PS50002"/>
    </source>
</evidence>
<comment type="caution">
    <text evidence="8">The sequence shown here is derived from an EMBL/GenBank/DDBJ whole genome shotgun (WGS) entry which is preliminary data.</text>
</comment>
<name>A0ABP0F9J0_CLALP</name>
<dbReference type="SMART" id="SM00325">
    <property type="entry name" value="RhoGEF"/>
    <property type="match status" value="1"/>
</dbReference>
<dbReference type="EMBL" id="CAWYQH010000024">
    <property type="protein sequence ID" value="CAK8676066.1"/>
    <property type="molecule type" value="Genomic_DNA"/>
</dbReference>
<dbReference type="Pfam" id="PF00169">
    <property type="entry name" value="PH"/>
    <property type="match status" value="1"/>
</dbReference>
<dbReference type="CDD" id="cd00160">
    <property type="entry name" value="RhoGEF"/>
    <property type="match status" value="1"/>
</dbReference>
<evidence type="ECO:0000256" key="3">
    <source>
        <dbReference type="SAM" id="Coils"/>
    </source>
</evidence>
<keyword evidence="9" id="KW-1185">Reference proteome</keyword>
<dbReference type="Gene3D" id="2.30.29.30">
    <property type="entry name" value="Pleckstrin-homology domain (PH domain)/Phosphotyrosine-binding domain (PTB)"/>
    <property type="match status" value="1"/>
</dbReference>
<keyword evidence="1 2" id="KW-0728">SH3 domain</keyword>
<dbReference type="PRINTS" id="PR00452">
    <property type="entry name" value="SH3DOMAIN"/>
</dbReference>
<feature type="compositionally biased region" description="Basic and acidic residues" evidence="4">
    <location>
        <begin position="509"/>
        <end position="523"/>
    </location>
</feature>
<organism evidence="8 9">
    <name type="scientific">Clavelina lepadiformis</name>
    <name type="common">Light-bulb sea squirt</name>
    <name type="synonym">Ascidia lepadiformis</name>
    <dbReference type="NCBI Taxonomy" id="159417"/>
    <lineage>
        <taxon>Eukaryota</taxon>
        <taxon>Metazoa</taxon>
        <taxon>Chordata</taxon>
        <taxon>Tunicata</taxon>
        <taxon>Ascidiacea</taxon>
        <taxon>Aplousobranchia</taxon>
        <taxon>Clavelinidae</taxon>
        <taxon>Clavelina</taxon>
    </lineage>
</organism>
<dbReference type="InterPro" id="IPR000219">
    <property type="entry name" value="DH_dom"/>
</dbReference>
<dbReference type="SMART" id="SM00233">
    <property type="entry name" value="PH"/>
    <property type="match status" value="1"/>
</dbReference>
<evidence type="ECO:0000313" key="8">
    <source>
        <dbReference type="EMBL" id="CAK8676066.1"/>
    </source>
</evidence>
<reference evidence="8 9" key="1">
    <citation type="submission" date="2024-02" db="EMBL/GenBank/DDBJ databases">
        <authorList>
            <person name="Daric V."/>
            <person name="Darras S."/>
        </authorList>
    </citation>
    <scope>NUCLEOTIDE SEQUENCE [LARGE SCALE GENOMIC DNA]</scope>
</reference>
<evidence type="ECO:0008006" key="10">
    <source>
        <dbReference type="Google" id="ProtNLM"/>
    </source>
</evidence>
<dbReference type="Pfam" id="PF16523">
    <property type="entry name" value="betaPIX_CC"/>
    <property type="match status" value="1"/>
</dbReference>
<dbReference type="PANTHER" id="PTHR46026:SF1">
    <property type="entry name" value="RHO-TYPE GUANINE NUCLEOTIDE EXCHANGE FACTOR, ISOFORM F"/>
    <property type="match status" value="1"/>
</dbReference>
<dbReference type="Pfam" id="PF16614">
    <property type="entry name" value="RhoGEF67_u2"/>
    <property type="match status" value="1"/>
</dbReference>
<dbReference type="PROSITE" id="PS50010">
    <property type="entry name" value="DH_2"/>
    <property type="match status" value="1"/>
</dbReference>
<feature type="domain" description="SH3" evidence="5">
    <location>
        <begin position="4"/>
        <end position="63"/>
    </location>
</feature>
<feature type="region of interest" description="Disordered" evidence="4">
    <location>
        <begin position="654"/>
        <end position="685"/>
    </location>
</feature>
<sequence length="685" mass="77343">MGDFVLPKVKAKYAYQRQNEDELTFGKGATIQLITKDDGGWYEGKYNGKVGWFPSNYVREIKNPKKSESGDRSGSPGQRVQLKEDPIQAQETKQAFYQQVLQNFLETEWKHVKEIQNLLTVYITPLSSTGQPEVLSKSNKKTMCGNLEAIFEFQTKFVREIEEISKLPYAQHEIGNCFMKHSDTFDTLFNEYCGNHPSAVKIIQDNKVTICKYMESKGAVSPGSVFLTSGLSKPFRRLENYPNILRELERHITENHPDRVFLMKSILTFEKISLVCQDTRKRKETEQHILSSIIQNWEGEPLSSLGKVLYLSSATCLIGNDEKKERHLLLFSSALLILSASPRLSGFNYEGKLPLTAMQAKKLDDTSSYQHAFEITGSLIEKIVVITKSAEEQRSWVKTLEAQCEKYRRSSLAPVATAPSPIVKQAPVTQIPPPPKHAVPIASRSSPAGPMTSGMRNGPAINRQLELLQHISPTGSPPPFPSSNDAEKTWCQMCLRPAAPCRHVNTTNSRDHSSSTRNRERSRSPKPGGKNKKKHRSERKRSEAEEIIATEKILVDKGKAEEEREILLVLDSYCTPTSARNAIHSMAQGKRHTSILEEKIIVENPENDALIEEKSLVDTVYELRDQVLSLRQDQKRLQQNLEEESKSRKRLEALIRRAAQGTDLSPSNMSIGPRSTSLKDSRKHS</sequence>
<dbReference type="Gene3D" id="1.20.5.390">
    <property type="entry name" value="L1 transposable element, trimerization domain"/>
    <property type="match status" value="1"/>
</dbReference>
<dbReference type="InterPro" id="IPR036028">
    <property type="entry name" value="SH3-like_dom_sf"/>
</dbReference>
<dbReference type="PANTHER" id="PTHR46026">
    <property type="entry name" value="RHO-TYPE GUANINE NUCLEOTIDE EXCHANGE FACTOR, ISOFORM F"/>
    <property type="match status" value="1"/>
</dbReference>
<dbReference type="PROSITE" id="PS50002">
    <property type="entry name" value="SH3"/>
    <property type="match status" value="1"/>
</dbReference>
<feature type="compositionally biased region" description="Polar residues" evidence="4">
    <location>
        <begin position="662"/>
        <end position="678"/>
    </location>
</feature>
<dbReference type="InterPro" id="IPR011993">
    <property type="entry name" value="PH-like_dom_sf"/>
</dbReference>
<dbReference type="SUPFAM" id="SSF48065">
    <property type="entry name" value="DBL homology domain (DH-domain)"/>
    <property type="match status" value="1"/>
</dbReference>
<dbReference type="Proteomes" id="UP001642483">
    <property type="component" value="Unassembled WGS sequence"/>
</dbReference>
<dbReference type="Gene3D" id="2.30.30.40">
    <property type="entry name" value="SH3 Domains"/>
    <property type="match status" value="1"/>
</dbReference>
<dbReference type="Pfam" id="PF00018">
    <property type="entry name" value="SH3_1"/>
    <property type="match status" value="1"/>
</dbReference>
<feature type="coiled-coil region" evidence="3">
    <location>
        <begin position="620"/>
        <end position="654"/>
    </location>
</feature>
<feature type="compositionally biased region" description="Basic residues" evidence="4">
    <location>
        <begin position="529"/>
        <end position="539"/>
    </location>
</feature>
<evidence type="ECO:0000259" key="7">
    <source>
        <dbReference type="PROSITE" id="PS50010"/>
    </source>
</evidence>
<accession>A0ABP0F9J0</accession>
<dbReference type="Gene3D" id="1.20.900.10">
    <property type="entry name" value="Dbl homology (DH) domain"/>
    <property type="match status" value="1"/>
</dbReference>
<dbReference type="InterPro" id="IPR001452">
    <property type="entry name" value="SH3_domain"/>
</dbReference>
<feature type="domain" description="DH" evidence="7">
    <location>
        <begin position="96"/>
        <end position="279"/>
    </location>
</feature>
<keyword evidence="3" id="KW-0175">Coiled coil</keyword>
<dbReference type="SUPFAM" id="SSF50044">
    <property type="entry name" value="SH3-domain"/>
    <property type="match status" value="1"/>
</dbReference>
<dbReference type="Pfam" id="PF00621">
    <property type="entry name" value="RhoGEF"/>
    <property type="match status" value="1"/>
</dbReference>
<dbReference type="SUPFAM" id="SSF50729">
    <property type="entry name" value="PH domain-like"/>
    <property type="match status" value="1"/>
</dbReference>
<proteinExistence type="predicted"/>
<protein>
    <recommendedName>
        <fullName evidence="10">Rho guanine nucleotide exchange factor 7</fullName>
    </recommendedName>
</protein>
<evidence type="ECO:0000256" key="1">
    <source>
        <dbReference type="ARBA" id="ARBA00022443"/>
    </source>
</evidence>
<feature type="domain" description="PH" evidence="6">
    <location>
        <begin position="301"/>
        <end position="405"/>
    </location>
</feature>
<evidence type="ECO:0000313" key="9">
    <source>
        <dbReference type="Proteomes" id="UP001642483"/>
    </source>
</evidence>
<dbReference type="InterPro" id="IPR001849">
    <property type="entry name" value="PH_domain"/>
</dbReference>
<evidence type="ECO:0000256" key="2">
    <source>
        <dbReference type="PROSITE-ProRule" id="PRU00192"/>
    </source>
</evidence>
<feature type="region of interest" description="Disordered" evidence="4">
    <location>
        <begin position="502"/>
        <end position="544"/>
    </location>
</feature>
<dbReference type="InterPro" id="IPR032409">
    <property type="entry name" value="GEF6/7_CC"/>
</dbReference>
<evidence type="ECO:0000259" key="6">
    <source>
        <dbReference type="PROSITE" id="PS50003"/>
    </source>
</evidence>
<dbReference type="InterPro" id="IPR035899">
    <property type="entry name" value="DBL_dom_sf"/>
</dbReference>
<dbReference type="PROSITE" id="PS50003">
    <property type="entry name" value="PH_DOMAIN"/>
    <property type="match status" value="1"/>
</dbReference>
<dbReference type="SMART" id="SM00326">
    <property type="entry name" value="SH3"/>
    <property type="match status" value="1"/>
</dbReference>